<sequence length="2895" mass="319306">MRKKRNLKERVCAFVLALLLPLTSVLPDVTMVASAADPVNPSSTTVQNVSFYIYEEFGSTQEVGLSGAKITISDGTQIVGEGITEKEGTFTLSDFTVDSAKTYTYSVEKDGFNSETDITLKLDDTNKQKLTMSPIDLSETAIGPLNPADPNNNTAAIGIKNRIENSSDGEPGYVWESKDESIATVDQEGNIRAEGLGKTNITVTRHNETASVEVIVKETISGMTITANPGSNTTDNIDVSSVEISVGGMPQDASGVVKIYKNDENTTSIGTIAAPYNSKVTYSSPAGTTKFIAVFEENTNDFYLKSSVSTNEISYKKSSQIVLDQASDTVTYGDTPKQIEATQASLQGRTLSYVSSNENVATVDENGSVSSKSAGTATITVTAAANDEYTESTAKYDITVNQKTLSNISLQNISWQPVEKVYDGTKKITIKGKLSHTENTDIVGDDVIEVEATAEVDSADAKSYTICNITKITKSSDTRYIFNIDETKKEVSSQIKITKRPVYVSIEKKTGDYETTIPYGKTKEEILTKVKADNKVVLAGTNGKIVDGAEQGLVGTDKLNNLEKDTEIILKDQNYYVGIYEDAIQPQIKNTDAGNYEICMVDDNKYYGRLEITKEEKTDDEIRNAVSVNSDAEGVYKEIKNANTPDDYNIWVRGNAEGLLRFAIKDDTYYNCVAVSQDGGKSWVEFPNGKGIQFADDKDAEKELDIYLKDSRDNKDGNTRTINKDGKDNKYLVKVDAESPKAEFIGVNAGLFGNTQVPFTEFTNKSHPVTVNVSDEGSGVASFETCVIQVTKDSNIVSGIVSAKNDPSIWNDHGNAIQATENIDSKGNHIVLARIRDHVGNEAIYTSNGLVFETNAPKVNVIVNNGQPIGEVPCDSTVPYKIEIQDLESVTDTTSGIEEIRVEVTDNGNTVRNSTGLDADKKVVDSYTITSDDIDKIIGAENDDKTTLSYLVKRANFAVDGILTVKKYHTNHVTISVTAVDKAGNDYTYTEENLCLDHILPEVSVGYSENKAKSKHYFESREMTIKYKERNFDESLLSFDVQVNGTDQAGTAEKSRLTLAEVNALGAIQVTKISNSNGAVTNPDDYTDDREITYKVQFTEDGAYKVIPHIQDTAGNINKEVKYEVPETEDYDGNELFIIDSKIPEVQVSYDSYKDSLYYNSRVMKIDYKERNFDESLLTFELEVNGKKIEGSAEKSRLTLEELRKMKEFKVGALVDSEANIEETAHTENRLLSYEIQFQTDGCYKLIPHIKDKAGKEDSGVTYSQASASNETFYVDDKAPTIKAIYNDKEIGVKNGHYFKAPRTMTVVITERNFSLENTSFNVKVDGKEQVCTYAELKDITGINAVTVVEDSEADVDSRMHTDDREIKFTLTFGTDEKGRTEDHDYLITVSTTDLTGNSAVDVKDENQLVKTGELFTVDTVAPVMSVEYYSYNDQKERINITQDINTAKRYKKYNIEAEVTIAERNFADGEKFENMNVSETAVDLKSESVSVSEDRNSLAKAVNKWNPGLNGGEHTQTFIFPDEANYIFNMAYTDLAGNSAVLVDESNQEKGDSFTVDKTAPEGTVTISEDEGVFRKILDTITFGIFRNHSVTVTMNSKDVISPYVQRYYIDNPDPSQRNLNMENGEFDALTEDELNHIDHWTRLDNDLGEAPNYTVDEKQQTYQLNENSKAVPYVFLEDQAGNRTYINSKGIIDDRESPSSPEIIITTEDPVAENQDTGLEIFKGDVNFNIKVTDPIPEGSDTYSGLAKVSYKIIKDGNADKPTQSGNFNEELKPAAKRVQTLEKTDLLIQSDKNNSNDIVIEVTAEDNAGNITVATRELAIDITKPQIKVSYDNNDVHNESYFTDERLMTITYQERNFYEKGLTFDLTLDGKAMNGISLEELKAVDGISVKGGPIDSQNDVAFKKLSDKRTVEYQILFGEGDKRDADYVIVPHIADAATYSDEGAVYEKGTKAKEKFTVDKVAPEIKVVYKAGKTEVSPGKVNADRIYESSVITAEVTVTERNFSLASKFSEEPKQMDLTFKATNFKKVGVDTENFTASADTRGKWTSDGYVRTQVFSFTVDANYELALTYKDLAGNEAVYGTHYFTVDTLEPTGRIVVDDKNIWEKFAHWLTFGIFTQNTKTITMTSEDLTSGVKSMQYYKDIPDVETRGIFAALTWDELDQIKDWTDGSETQVTANEQAIIYMKMVDMAGNVNYINSETGIIADNQKPSAPEITITMADPPQGIYGGDVPFSIDVTDPAVGGTYSGLKEVSYEVTSNGQRTQAGTHEWDKPAERQQRYHDDLKVEAEKNNTNHVTIKVVAIDYAGNQSEATKDIKIDTTPPEVQIEYNLNNPSNGKYYNATRTATVSVRERNFDPDAVDFTITNTDGTMPSISGWSISPLAGETDDAVNTCTVTFAADGDYTITMNCTDRAGNRSHYSQVDEFTIDQTAPTINVTFDNNNAANGTYYDKPRTATVTVNEHNFNGSEVQAAISASLQSQGISAPGVNGWSTSGDSHSATIYFGTDGDYSFTINYTDLAGNPATAYTQDKFTVDQTKPEIDIFDITDKSANNGTVAPGVKYSDVNYDASAVKISIKGPKHSEKTISGSRSSIPNGESIKMADFEHKESVDDVYTLTAQVSDLAGNMDEKSVTFSVNRFGSNFIFGTSTEAFLDQYYSNKEQDLVVTEVNVDTLVHNGISYGLDGELVNLTKGTDYTVKESGNEASWKSYEYTIKAANFEKEGLYNVTIDSKDRAKNEVNNKVKEANIEFVIDKTKPTVVITGVEDDGQYRTNNRDITIAVADNVAMDNLNVQVDGKDTQSKTYSAKEIQKQKGEIPFSLESSSNWQEIKAVATDAAGNQADTSEIRVLITANLLVQFYRNTPLVVGSSVGLAAVAAALAVFLTKKKKSSQKQA</sequence>
<accession>A0ABS6D620</accession>
<evidence type="ECO:0000259" key="3">
    <source>
        <dbReference type="SMART" id="SM00635"/>
    </source>
</evidence>
<feature type="chain" id="PRO_5046504025" evidence="2">
    <location>
        <begin position="28"/>
        <end position="2895"/>
    </location>
</feature>
<comment type="caution">
    <text evidence="4">The sequence shown here is derived from an EMBL/GenBank/DDBJ whole genome shotgun (WGS) entry which is preliminary data.</text>
</comment>
<feature type="domain" description="BIG2" evidence="3">
    <location>
        <begin position="317"/>
        <end position="391"/>
    </location>
</feature>
<dbReference type="EMBL" id="JABACJ020000011">
    <property type="protein sequence ID" value="MBU3876596.1"/>
    <property type="molecule type" value="Genomic_DNA"/>
</dbReference>
<gene>
    <name evidence="4" type="ORF">HGO97_012360</name>
</gene>
<reference evidence="4 5" key="1">
    <citation type="submission" date="2021-06" db="EMBL/GenBank/DDBJ databases">
        <title>Faecalicatena sp. nov. isolated from porcine feces.</title>
        <authorList>
            <person name="Oh B.S."/>
            <person name="Lee J.H."/>
        </authorList>
    </citation>
    <scope>NUCLEOTIDE SEQUENCE [LARGE SCALE GENOMIC DNA]</scope>
    <source>
        <strain evidence="4 5">AGMB00832</strain>
    </source>
</reference>
<feature type="transmembrane region" description="Helical" evidence="1">
    <location>
        <begin position="2865"/>
        <end position="2884"/>
    </location>
</feature>
<feature type="domain" description="BIG2" evidence="3">
    <location>
        <begin position="136"/>
        <end position="215"/>
    </location>
</feature>
<feature type="signal peptide" evidence="2">
    <location>
        <begin position="1"/>
        <end position="27"/>
    </location>
</feature>
<keyword evidence="1" id="KW-1133">Transmembrane helix</keyword>
<proteinExistence type="predicted"/>
<dbReference type="InterPro" id="IPR003343">
    <property type="entry name" value="Big_2"/>
</dbReference>
<dbReference type="InterPro" id="IPR022038">
    <property type="entry name" value="Ig-like_bact"/>
</dbReference>
<keyword evidence="1" id="KW-0472">Membrane</keyword>
<evidence type="ECO:0000256" key="2">
    <source>
        <dbReference type="SAM" id="SignalP"/>
    </source>
</evidence>
<evidence type="ECO:0000313" key="4">
    <source>
        <dbReference type="EMBL" id="MBU3876596.1"/>
    </source>
</evidence>
<name>A0ABS6D620_9FIRM</name>
<dbReference type="Pfam" id="PF13750">
    <property type="entry name" value="Big_3_3"/>
    <property type="match status" value="2"/>
</dbReference>
<evidence type="ECO:0000256" key="1">
    <source>
        <dbReference type="SAM" id="Phobius"/>
    </source>
</evidence>
<dbReference type="RefSeq" id="WP_216242074.1">
    <property type="nucleotide sequence ID" value="NZ_JABACJ020000011.1"/>
</dbReference>
<evidence type="ECO:0000313" key="5">
    <source>
        <dbReference type="Proteomes" id="UP000723714"/>
    </source>
</evidence>
<dbReference type="Proteomes" id="UP000723714">
    <property type="component" value="Unassembled WGS sequence"/>
</dbReference>
<organism evidence="4 5">
    <name type="scientific">Faecalicatena faecalis</name>
    <dbReference type="NCBI Taxonomy" id="2726362"/>
    <lineage>
        <taxon>Bacteria</taxon>
        <taxon>Bacillati</taxon>
        <taxon>Bacillota</taxon>
        <taxon>Clostridia</taxon>
        <taxon>Lachnospirales</taxon>
        <taxon>Lachnospiraceae</taxon>
        <taxon>Faecalicatena</taxon>
    </lineage>
</organism>
<keyword evidence="1" id="KW-0812">Transmembrane</keyword>
<keyword evidence="5" id="KW-1185">Reference proteome</keyword>
<keyword evidence="2" id="KW-0732">Signal</keyword>
<dbReference type="SMART" id="SM00635">
    <property type="entry name" value="BID_2"/>
    <property type="match status" value="2"/>
</dbReference>
<dbReference type="Pfam" id="PF02368">
    <property type="entry name" value="Big_2"/>
    <property type="match status" value="2"/>
</dbReference>
<protein>
    <submittedName>
        <fullName evidence="4">Ig-like domain-containing protein</fullName>
    </submittedName>
</protein>